<dbReference type="KEGG" id="bvi:Bcep1808_6775"/>
<sequence>MVVRAAVDKSPAFQFYARDFLSDENVAVMSNQALGAYVRLMCYAWLEGSIPGEFQKLARLAGESVADMEQIWGEIASCFDPHPELPNRFVQARLEREREKQATNREVRSAAGKIGADRRWNNELPAESQRENGNARSGAMASDGLSTASAPATASMNMHTSGMHVAGEAADGRNGTLFESDQSDGVVRPPRPADAIPACPQQEIIALYHELMPSNPRVLTWNKEREALLRTRWREMAVTRSDQLGEGYKTTEQGLAWWKHFLSHCGNSAFLSGRTPPRGDSAPFVASLEWIVRPKNFAKILEGNYHR</sequence>
<dbReference type="AlphaFoldDB" id="A4JTR0"/>
<proteinExistence type="predicted"/>
<feature type="region of interest" description="Disordered" evidence="1">
    <location>
        <begin position="97"/>
        <end position="148"/>
    </location>
</feature>
<gene>
    <name evidence="2" type="ordered locus">Bcep1808_6775</name>
</gene>
<geneLocation type="plasmid" evidence="2 3">
    <name>pBVIE01</name>
</geneLocation>
<dbReference type="EMBL" id="CP000617">
    <property type="protein sequence ID" value="ABO59663.1"/>
    <property type="molecule type" value="Genomic_DNA"/>
</dbReference>
<evidence type="ECO:0000313" key="3">
    <source>
        <dbReference type="Proteomes" id="UP000002287"/>
    </source>
</evidence>
<organism evidence="2 3">
    <name type="scientific">Burkholderia vietnamiensis (strain G4 / LMG 22486)</name>
    <name type="common">Burkholderia cepacia (strain R1808)</name>
    <dbReference type="NCBI Taxonomy" id="269482"/>
    <lineage>
        <taxon>Bacteria</taxon>
        <taxon>Pseudomonadati</taxon>
        <taxon>Pseudomonadota</taxon>
        <taxon>Betaproteobacteria</taxon>
        <taxon>Burkholderiales</taxon>
        <taxon>Burkholderiaceae</taxon>
        <taxon>Burkholderia</taxon>
        <taxon>Burkholderia cepacia complex</taxon>
    </lineage>
</organism>
<keyword evidence="2" id="KW-0614">Plasmid</keyword>
<evidence type="ECO:0008006" key="4">
    <source>
        <dbReference type="Google" id="ProtNLM"/>
    </source>
</evidence>
<protein>
    <recommendedName>
        <fullName evidence="4">DUF1376 domain-containing protein</fullName>
    </recommendedName>
</protein>
<dbReference type="HOGENOM" id="CLU_986473_0_0_4"/>
<evidence type="ECO:0000313" key="2">
    <source>
        <dbReference type="EMBL" id="ABO59663.1"/>
    </source>
</evidence>
<accession>A4JTR0</accession>
<reference evidence="2 3" key="1">
    <citation type="submission" date="2007-03" db="EMBL/GenBank/DDBJ databases">
        <title>Complete sequence of plasmid pBVIE01 of Burkholderia vietnamiensis G4.</title>
        <authorList>
            <consortium name="US DOE Joint Genome Institute"/>
            <person name="Copeland A."/>
            <person name="Lucas S."/>
            <person name="Lapidus A."/>
            <person name="Barry K."/>
            <person name="Detter J.C."/>
            <person name="Glavina del Rio T."/>
            <person name="Hammon N."/>
            <person name="Israni S."/>
            <person name="Dalin E."/>
            <person name="Tice H."/>
            <person name="Pitluck S."/>
            <person name="Chain P."/>
            <person name="Malfatti S."/>
            <person name="Shin M."/>
            <person name="Vergez L."/>
            <person name="Schmutz J."/>
            <person name="Larimer F."/>
            <person name="Land M."/>
            <person name="Hauser L."/>
            <person name="Kyrpides N."/>
            <person name="Tiedje J."/>
            <person name="Richardson P."/>
        </authorList>
    </citation>
    <scope>NUCLEOTIDE SEQUENCE [LARGE SCALE GENOMIC DNA]</scope>
    <source>
        <strain evidence="3">G4 / LMG 22486</strain>
        <plasmid evidence="2 3">pBVIE01</plasmid>
    </source>
</reference>
<name>A4JTR0_BURVG</name>
<evidence type="ECO:0000256" key="1">
    <source>
        <dbReference type="SAM" id="MobiDB-lite"/>
    </source>
</evidence>
<feature type="compositionally biased region" description="Basic and acidic residues" evidence="1">
    <location>
        <begin position="97"/>
        <end position="108"/>
    </location>
</feature>
<dbReference type="Proteomes" id="UP000002287">
    <property type="component" value="Plasmid pBVIE01"/>
</dbReference>